<dbReference type="GO" id="GO:0005737">
    <property type="term" value="C:cytoplasm"/>
    <property type="evidence" value="ECO:0007669"/>
    <property type="project" value="UniProtKB-SubCell"/>
</dbReference>
<keyword evidence="5" id="KW-0804">Transcription</keyword>
<dbReference type="SMART" id="SM00353">
    <property type="entry name" value="HLH"/>
    <property type="match status" value="1"/>
</dbReference>
<dbReference type="PANTHER" id="PTHR19290">
    <property type="entry name" value="BASIC HELIX-LOOP-HELIX PROTEIN NEUROGENIN-RELATED"/>
    <property type="match status" value="1"/>
</dbReference>
<dbReference type="PROSITE" id="PS50888">
    <property type="entry name" value="BHLH"/>
    <property type="match status" value="1"/>
</dbReference>
<dbReference type="InterPro" id="IPR036638">
    <property type="entry name" value="HLH_DNA-bd_sf"/>
</dbReference>
<evidence type="ECO:0000256" key="2">
    <source>
        <dbReference type="ARBA" id="ARBA00004496"/>
    </source>
</evidence>
<dbReference type="Pfam" id="PF00010">
    <property type="entry name" value="HLH"/>
    <property type="match status" value="1"/>
</dbReference>
<evidence type="ECO:0000256" key="5">
    <source>
        <dbReference type="ARBA" id="ARBA00023163"/>
    </source>
</evidence>
<organism evidence="10">
    <name type="scientific">Soboliphyme baturini</name>
    <dbReference type="NCBI Taxonomy" id="241478"/>
    <lineage>
        <taxon>Eukaryota</taxon>
        <taxon>Metazoa</taxon>
        <taxon>Ecdysozoa</taxon>
        <taxon>Nematoda</taxon>
        <taxon>Enoplea</taxon>
        <taxon>Dorylaimia</taxon>
        <taxon>Dioctophymatida</taxon>
        <taxon>Dioctophymatoidea</taxon>
        <taxon>Soboliphymatidae</taxon>
        <taxon>Soboliphyme</taxon>
    </lineage>
</organism>
<dbReference type="GO" id="GO:0046983">
    <property type="term" value="F:protein dimerization activity"/>
    <property type="evidence" value="ECO:0007669"/>
    <property type="project" value="InterPro"/>
</dbReference>
<dbReference type="GO" id="GO:0003700">
    <property type="term" value="F:DNA-binding transcription factor activity"/>
    <property type="evidence" value="ECO:0007669"/>
    <property type="project" value="TreeGrafter"/>
</dbReference>
<protein>
    <submittedName>
        <fullName evidence="10">BHLH domain-containing protein</fullName>
    </submittedName>
</protein>
<evidence type="ECO:0000313" key="8">
    <source>
        <dbReference type="EMBL" id="VDP33792.1"/>
    </source>
</evidence>
<evidence type="ECO:0000256" key="3">
    <source>
        <dbReference type="ARBA" id="ARBA00023015"/>
    </source>
</evidence>
<dbReference type="GO" id="GO:0016607">
    <property type="term" value="C:nuclear speck"/>
    <property type="evidence" value="ECO:0007669"/>
    <property type="project" value="UniProtKB-SubCell"/>
</dbReference>
<dbReference type="GO" id="GO:0045944">
    <property type="term" value="P:positive regulation of transcription by RNA polymerase II"/>
    <property type="evidence" value="ECO:0007669"/>
    <property type="project" value="TreeGrafter"/>
</dbReference>
<dbReference type="InterPro" id="IPR011598">
    <property type="entry name" value="bHLH_dom"/>
</dbReference>
<gene>
    <name evidence="8" type="ORF">SBAD_LOCUS10682</name>
</gene>
<evidence type="ECO:0000256" key="4">
    <source>
        <dbReference type="ARBA" id="ARBA00023125"/>
    </source>
</evidence>
<reference evidence="10" key="1">
    <citation type="submission" date="2016-06" db="UniProtKB">
        <authorList>
            <consortium name="WormBaseParasite"/>
        </authorList>
    </citation>
    <scope>IDENTIFICATION</scope>
</reference>
<evidence type="ECO:0000256" key="1">
    <source>
        <dbReference type="ARBA" id="ARBA00004324"/>
    </source>
</evidence>
<comment type="subcellular location">
    <subcellularLocation>
        <location evidence="2">Cytoplasm</location>
    </subcellularLocation>
    <subcellularLocation>
        <location evidence="1">Nucleus speckle</location>
    </subcellularLocation>
</comment>
<evidence type="ECO:0000259" key="7">
    <source>
        <dbReference type="PROSITE" id="PS50888"/>
    </source>
</evidence>
<evidence type="ECO:0000313" key="9">
    <source>
        <dbReference type="Proteomes" id="UP000270296"/>
    </source>
</evidence>
<evidence type="ECO:0000256" key="6">
    <source>
        <dbReference type="ARBA" id="ARBA00023242"/>
    </source>
</evidence>
<keyword evidence="6" id="KW-0539">Nucleus</keyword>
<proteinExistence type="predicted"/>
<feature type="domain" description="BHLH" evidence="7">
    <location>
        <begin position="139"/>
        <end position="191"/>
    </location>
</feature>
<dbReference type="OrthoDB" id="10001938at2759"/>
<dbReference type="FunFam" id="4.10.280.10:FF:000052">
    <property type="entry name" value="Protein atonal homolog 8"/>
    <property type="match status" value="1"/>
</dbReference>
<dbReference type="PANTHER" id="PTHR19290:SF102">
    <property type="entry name" value="TRANSCRIPTION FACTOR ATOH8"/>
    <property type="match status" value="1"/>
</dbReference>
<accession>A0A183J484</accession>
<sequence>MPLRTRIRVLSPGENDLSETIEEDDNEKKSSDVVKDVDAGCDSAMMPCCIHPALYAPSVQAIDYAQWIRMHTDQTWMVPFFGSYLLPIPSVQRIIARPAHPPAAVKCHPFTPDEGDLNKASPVENADPSARCSTDLSVVKRIEANARERTRVHTISAAFQKLRTLVPAASTGQRLSRLTILRIACDYIMLLGAMNGLDYSADQKGVSIDEVRQRLLQLIHEES</sequence>
<name>A0A183J484_9BILA</name>
<keyword evidence="9" id="KW-1185">Reference proteome</keyword>
<keyword evidence="3" id="KW-0805">Transcription regulation</keyword>
<dbReference type="GO" id="GO:0009653">
    <property type="term" value="P:anatomical structure morphogenesis"/>
    <property type="evidence" value="ECO:0007669"/>
    <property type="project" value="TreeGrafter"/>
</dbReference>
<dbReference type="AlphaFoldDB" id="A0A183J484"/>
<dbReference type="Gene3D" id="4.10.280.10">
    <property type="entry name" value="Helix-loop-helix DNA-binding domain"/>
    <property type="match status" value="1"/>
</dbReference>
<dbReference type="Proteomes" id="UP000270296">
    <property type="component" value="Unassembled WGS sequence"/>
</dbReference>
<dbReference type="InterPro" id="IPR050359">
    <property type="entry name" value="bHLH_transcription_factors"/>
</dbReference>
<evidence type="ECO:0000313" key="10">
    <source>
        <dbReference type="WBParaSite" id="SBAD_0001105301-mRNA-1"/>
    </source>
</evidence>
<dbReference type="EMBL" id="UZAM01014415">
    <property type="protein sequence ID" value="VDP33792.1"/>
    <property type="molecule type" value="Genomic_DNA"/>
</dbReference>
<dbReference type="SUPFAM" id="SSF47459">
    <property type="entry name" value="HLH, helix-loop-helix DNA-binding domain"/>
    <property type="match status" value="1"/>
</dbReference>
<reference evidence="8 9" key="2">
    <citation type="submission" date="2018-11" db="EMBL/GenBank/DDBJ databases">
        <authorList>
            <consortium name="Pathogen Informatics"/>
        </authorList>
    </citation>
    <scope>NUCLEOTIDE SEQUENCE [LARGE SCALE GENOMIC DNA]</scope>
</reference>
<keyword evidence="4" id="KW-0238">DNA-binding</keyword>
<dbReference type="GO" id="GO:0070888">
    <property type="term" value="F:E-box binding"/>
    <property type="evidence" value="ECO:0007669"/>
    <property type="project" value="TreeGrafter"/>
</dbReference>
<dbReference type="WBParaSite" id="SBAD_0001105301-mRNA-1">
    <property type="protein sequence ID" value="SBAD_0001105301-mRNA-1"/>
    <property type="gene ID" value="SBAD_0001105301"/>
</dbReference>